<dbReference type="InterPro" id="IPR029058">
    <property type="entry name" value="AB_hydrolase_fold"/>
</dbReference>
<accession>A0A212LFE6</accession>
<keyword evidence="1" id="KW-0732">Signal</keyword>
<dbReference type="EMBL" id="FMJD01000008">
    <property type="protein sequence ID" value="SCM76281.1"/>
    <property type="molecule type" value="Genomic_DNA"/>
</dbReference>
<organism evidence="2">
    <name type="scientific">uncultured Pleomorphomonas sp</name>
    <dbReference type="NCBI Taxonomy" id="442121"/>
    <lineage>
        <taxon>Bacteria</taxon>
        <taxon>Pseudomonadati</taxon>
        <taxon>Pseudomonadota</taxon>
        <taxon>Alphaproteobacteria</taxon>
        <taxon>Hyphomicrobiales</taxon>
        <taxon>Pleomorphomonadaceae</taxon>
        <taxon>Pleomorphomonas</taxon>
        <taxon>environmental samples</taxon>
    </lineage>
</organism>
<name>A0A212LFE6_9HYPH</name>
<protein>
    <recommendedName>
        <fullName evidence="3">Peptidase S9 prolyl oligopeptidase catalytic domain-containing protein</fullName>
    </recommendedName>
</protein>
<evidence type="ECO:0008006" key="3">
    <source>
        <dbReference type="Google" id="ProtNLM"/>
    </source>
</evidence>
<gene>
    <name evidence="2" type="ORF">KL86PLE_40086</name>
</gene>
<evidence type="ECO:0000313" key="2">
    <source>
        <dbReference type="EMBL" id="SCM76281.1"/>
    </source>
</evidence>
<feature type="signal peptide" evidence="1">
    <location>
        <begin position="1"/>
        <end position="28"/>
    </location>
</feature>
<reference evidence="2" key="1">
    <citation type="submission" date="2016-08" db="EMBL/GenBank/DDBJ databases">
        <authorList>
            <person name="Seilhamer J.J."/>
        </authorList>
    </citation>
    <scope>NUCLEOTIDE SEQUENCE</scope>
    <source>
        <strain evidence="2">86</strain>
    </source>
</reference>
<evidence type="ECO:0000256" key="1">
    <source>
        <dbReference type="SAM" id="SignalP"/>
    </source>
</evidence>
<dbReference type="AlphaFoldDB" id="A0A212LFE6"/>
<dbReference type="SUPFAM" id="SSF53474">
    <property type="entry name" value="alpha/beta-Hydrolases"/>
    <property type="match status" value="1"/>
</dbReference>
<sequence length="108" mass="11755">MLTRRRKLRAVSMIALSAIIGVPAAAMANPETWLTPDCPPVLFQHAPADPIVPVQMSVHFAARINEVAGPGRARLHFVEGTGHAGPEFDRPEVVGRTIVFLKEVLRVI</sequence>
<proteinExistence type="predicted"/>
<feature type="chain" id="PRO_5013324411" description="Peptidase S9 prolyl oligopeptidase catalytic domain-containing protein" evidence="1">
    <location>
        <begin position="29"/>
        <end position="108"/>
    </location>
</feature>
<dbReference type="Gene3D" id="3.40.50.1820">
    <property type="entry name" value="alpha/beta hydrolase"/>
    <property type="match status" value="1"/>
</dbReference>